<organism evidence="2 3">
    <name type="scientific">Fusibacter tunisiensis</name>
    <dbReference type="NCBI Taxonomy" id="1008308"/>
    <lineage>
        <taxon>Bacteria</taxon>
        <taxon>Bacillati</taxon>
        <taxon>Bacillota</taxon>
        <taxon>Clostridia</taxon>
        <taxon>Eubacteriales</taxon>
        <taxon>Eubacteriales Family XII. Incertae Sedis</taxon>
        <taxon>Fusibacter</taxon>
    </lineage>
</organism>
<evidence type="ECO:0000256" key="1">
    <source>
        <dbReference type="SAM" id="Phobius"/>
    </source>
</evidence>
<evidence type="ECO:0000313" key="2">
    <source>
        <dbReference type="EMBL" id="MBM7562952.1"/>
    </source>
</evidence>
<dbReference type="RefSeq" id="WP_204665379.1">
    <property type="nucleotide sequence ID" value="NZ_JAFBDT010000040.1"/>
</dbReference>
<keyword evidence="1" id="KW-1133">Transmembrane helix</keyword>
<accession>A0ABS2MUL6</accession>
<keyword evidence="1" id="KW-0472">Membrane</keyword>
<proteinExistence type="predicted"/>
<dbReference type="EMBL" id="JAFBDT010000040">
    <property type="protein sequence ID" value="MBM7562952.1"/>
    <property type="molecule type" value="Genomic_DNA"/>
</dbReference>
<dbReference type="Pfam" id="PF17428">
    <property type="entry name" value="DUF5412"/>
    <property type="match status" value="1"/>
</dbReference>
<evidence type="ECO:0000313" key="3">
    <source>
        <dbReference type="Proteomes" id="UP000767854"/>
    </source>
</evidence>
<dbReference type="InterPro" id="IPR035406">
    <property type="entry name" value="DUF5412"/>
</dbReference>
<protein>
    <recommendedName>
        <fullName evidence="4">DUF5412 domain-containing protein</fullName>
    </recommendedName>
</protein>
<keyword evidence="3" id="KW-1185">Reference proteome</keyword>
<name>A0ABS2MUL6_9FIRM</name>
<sequence length="123" mass="14349">MKQKIISIVKKAIIMLLITSTVIGGLIYWLFFDINRIPEGELIDQIESPSGEYSLSIYLINGGATVSYAIRGELEYNQLNKKSKNIYWNYKEETALVKWIDNNTVDINGHIIDVRYQVYDWRR</sequence>
<keyword evidence="1" id="KW-0812">Transmembrane</keyword>
<gene>
    <name evidence="2" type="ORF">JOC49_002525</name>
</gene>
<feature type="transmembrane region" description="Helical" evidence="1">
    <location>
        <begin position="12"/>
        <end position="31"/>
    </location>
</feature>
<reference evidence="2 3" key="1">
    <citation type="submission" date="2021-01" db="EMBL/GenBank/DDBJ databases">
        <title>Genomic Encyclopedia of Type Strains, Phase IV (KMG-IV): sequencing the most valuable type-strain genomes for metagenomic binning, comparative biology and taxonomic classification.</title>
        <authorList>
            <person name="Goeker M."/>
        </authorList>
    </citation>
    <scope>NUCLEOTIDE SEQUENCE [LARGE SCALE GENOMIC DNA]</scope>
    <source>
        <strain evidence="2 3">DSM 24436</strain>
    </source>
</reference>
<comment type="caution">
    <text evidence="2">The sequence shown here is derived from an EMBL/GenBank/DDBJ whole genome shotgun (WGS) entry which is preliminary data.</text>
</comment>
<evidence type="ECO:0008006" key="4">
    <source>
        <dbReference type="Google" id="ProtNLM"/>
    </source>
</evidence>
<dbReference type="Proteomes" id="UP000767854">
    <property type="component" value="Unassembled WGS sequence"/>
</dbReference>